<dbReference type="eggNOG" id="ENOG502S7B8">
    <property type="taxonomic scope" value="Eukaryota"/>
</dbReference>
<dbReference type="STRING" id="2903.R1F8Z9"/>
<dbReference type="Gene3D" id="3.90.550.20">
    <property type="match status" value="1"/>
</dbReference>
<evidence type="ECO:0000256" key="2">
    <source>
        <dbReference type="SAM" id="MobiDB-lite"/>
    </source>
</evidence>
<reference evidence="3" key="2">
    <citation type="submission" date="2024-10" db="UniProtKB">
        <authorList>
            <consortium name="EnsemblProtists"/>
        </authorList>
    </citation>
    <scope>IDENTIFICATION</scope>
</reference>
<dbReference type="InterPro" id="IPR007577">
    <property type="entry name" value="GlycoTrfase_DXD_sugar-bd_CS"/>
</dbReference>
<evidence type="ECO:0008006" key="5">
    <source>
        <dbReference type="Google" id="ProtNLM"/>
    </source>
</evidence>
<dbReference type="EnsemblProtists" id="EOD35430">
    <property type="protein sequence ID" value="EOD35430"/>
    <property type="gene ID" value="EMIHUDRAFT_433823"/>
</dbReference>
<dbReference type="PANTHER" id="PTHR32385:SF15">
    <property type="entry name" value="INOSITOL PHOSPHOCERAMIDE MANNOSYLTRANSFERASE 1"/>
    <property type="match status" value="1"/>
</dbReference>
<dbReference type="HOGENOM" id="CLU_759904_0_0_1"/>
<dbReference type="Pfam" id="PF04488">
    <property type="entry name" value="Gly_transf_sug"/>
    <property type="match status" value="1"/>
</dbReference>
<protein>
    <recommendedName>
        <fullName evidence="5">Mannosyltransferase</fullName>
    </recommendedName>
</protein>
<dbReference type="InterPro" id="IPR029044">
    <property type="entry name" value="Nucleotide-diphossugar_trans"/>
</dbReference>
<dbReference type="PaxDb" id="2903-EOD35430"/>
<dbReference type="GeneID" id="17280700"/>
<dbReference type="GO" id="GO:0051999">
    <property type="term" value="P:mannosyl-inositol phosphorylceramide biosynthetic process"/>
    <property type="evidence" value="ECO:0007669"/>
    <property type="project" value="TreeGrafter"/>
</dbReference>
<dbReference type="KEGG" id="ehx:EMIHUDRAFT_433823"/>
<proteinExistence type="predicted"/>
<keyword evidence="4" id="KW-1185">Reference proteome</keyword>
<evidence type="ECO:0000313" key="4">
    <source>
        <dbReference type="Proteomes" id="UP000013827"/>
    </source>
</evidence>
<accession>A0A0D3KI45</accession>
<dbReference type="SUPFAM" id="SSF53448">
    <property type="entry name" value="Nucleotide-diphospho-sugar transferases"/>
    <property type="match status" value="1"/>
</dbReference>
<name>A0A0D3KI45_EMIH1</name>
<dbReference type="PANTHER" id="PTHR32385">
    <property type="entry name" value="MANNOSYL PHOSPHORYLINOSITOL CERAMIDE SYNTHASE"/>
    <property type="match status" value="1"/>
</dbReference>
<dbReference type="GO" id="GO:0016020">
    <property type="term" value="C:membrane"/>
    <property type="evidence" value="ECO:0007669"/>
    <property type="project" value="GOC"/>
</dbReference>
<sequence length="367" mass="38978">MQATQAVVVSLGPLAPARAVGRGRRRRRRLGQKLCAGASVFVLGQLVLHRSMTAEGDASSQAATTDRPDHDSAARVTPPAGGEASGSTADLDALYPPEDGGWGDGGGGPWLDAIRDAWTASLGGSGGGGRGGGGSGGRALPPLPRLIHQTWKDAFPPRELFAPRWRASLQRVNPGWSYRLWTDADNLELVRSHYPSFLPLYQAYPSPIQRADAARYLLAHKHGGASACTSAASVYFDLDYECFAPLEPLVAGASLVLSYKEGSDFAKGASNSVFGSAPSHPLWAVVLDVLRNRSRTPLSGHTAVLFSTGPAVLREALRRLLRLRPGEQISAPMLTRLRETLGIAVLDSALLHPVTAERRDLSKASAE</sequence>
<dbReference type="RefSeq" id="XP_005787859.1">
    <property type="nucleotide sequence ID" value="XM_005787802.1"/>
</dbReference>
<dbReference type="Proteomes" id="UP000013827">
    <property type="component" value="Unassembled WGS sequence"/>
</dbReference>
<reference evidence="4" key="1">
    <citation type="journal article" date="2013" name="Nature">
        <title>Pan genome of the phytoplankton Emiliania underpins its global distribution.</title>
        <authorList>
            <person name="Read B.A."/>
            <person name="Kegel J."/>
            <person name="Klute M.J."/>
            <person name="Kuo A."/>
            <person name="Lefebvre S.C."/>
            <person name="Maumus F."/>
            <person name="Mayer C."/>
            <person name="Miller J."/>
            <person name="Monier A."/>
            <person name="Salamov A."/>
            <person name="Young J."/>
            <person name="Aguilar M."/>
            <person name="Claverie J.M."/>
            <person name="Frickenhaus S."/>
            <person name="Gonzalez K."/>
            <person name="Herman E.K."/>
            <person name="Lin Y.C."/>
            <person name="Napier J."/>
            <person name="Ogata H."/>
            <person name="Sarno A.F."/>
            <person name="Shmutz J."/>
            <person name="Schroeder D."/>
            <person name="de Vargas C."/>
            <person name="Verret F."/>
            <person name="von Dassow P."/>
            <person name="Valentin K."/>
            <person name="Van de Peer Y."/>
            <person name="Wheeler G."/>
            <person name="Dacks J.B."/>
            <person name="Delwiche C.F."/>
            <person name="Dyhrman S.T."/>
            <person name="Glockner G."/>
            <person name="John U."/>
            <person name="Richards T."/>
            <person name="Worden A.Z."/>
            <person name="Zhang X."/>
            <person name="Grigoriev I.V."/>
            <person name="Allen A.E."/>
            <person name="Bidle K."/>
            <person name="Borodovsky M."/>
            <person name="Bowler C."/>
            <person name="Brownlee C."/>
            <person name="Cock J.M."/>
            <person name="Elias M."/>
            <person name="Gladyshev V.N."/>
            <person name="Groth M."/>
            <person name="Guda C."/>
            <person name="Hadaegh A."/>
            <person name="Iglesias-Rodriguez M.D."/>
            <person name="Jenkins J."/>
            <person name="Jones B.M."/>
            <person name="Lawson T."/>
            <person name="Leese F."/>
            <person name="Lindquist E."/>
            <person name="Lobanov A."/>
            <person name="Lomsadze A."/>
            <person name="Malik S.B."/>
            <person name="Marsh M.E."/>
            <person name="Mackinder L."/>
            <person name="Mock T."/>
            <person name="Mueller-Roeber B."/>
            <person name="Pagarete A."/>
            <person name="Parker M."/>
            <person name="Probert I."/>
            <person name="Quesneville H."/>
            <person name="Raines C."/>
            <person name="Rensing S.A."/>
            <person name="Riano-Pachon D.M."/>
            <person name="Richier S."/>
            <person name="Rokitta S."/>
            <person name="Shiraiwa Y."/>
            <person name="Soanes D.M."/>
            <person name="van der Giezen M."/>
            <person name="Wahlund T.M."/>
            <person name="Williams B."/>
            <person name="Wilson W."/>
            <person name="Wolfe G."/>
            <person name="Wurch L.L."/>
        </authorList>
    </citation>
    <scope>NUCLEOTIDE SEQUENCE</scope>
</reference>
<keyword evidence="1" id="KW-0808">Transferase</keyword>
<evidence type="ECO:0000256" key="1">
    <source>
        <dbReference type="ARBA" id="ARBA00022679"/>
    </source>
</evidence>
<evidence type="ECO:0000313" key="3">
    <source>
        <dbReference type="EnsemblProtists" id="EOD35430"/>
    </source>
</evidence>
<dbReference type="AlphaFoldDB" id="A0A0D3KI45"/>
<feature type="region of interest" description="Disordered" evidence="2">
    <location>
        <begin position="57"/>
        <end position="100"/>
    </location>
</feature>
<dbReference type="InterPro" id="IPR051706">
    <property type="entry name" value="Glycosyltransferase_domain"/>
</dbReference>
<dbReference type="GO" id="GO:0000030">
    <property type="term" value="F:mannosyltransferase activity"/>
    <property type="evidence" value="ECO:0007669"/>
    <property type="project" value="TreeGrafter"/>
</dbReference>
<organism evidence="3 4">
    <name type="scientific">Emiliania huxleyi (strain CCMP1516)</name>
    <dbReference type="NCBI Taxonomy" id="280463"/>
    <lineage>
        <taxon>Eukaryota</taxon>
        <taxon>Haptista</taxon>
        <taxon>Haptophyta</taxon>
        <taxon>Prymnesiophyceae</taxon>
        <taxon>Isochrysidales</taxon>
        <taxon>Noelaerhabdaceae</taxon>
        <taxon>Emiliania</taxon>
    </lineage>
</organism>